<dbReference type="GO" id="GO:0005634">
    <property type="term" value="C:nucleus"/>
    <property type="evidence" value="ECO:0007669"/>
    <property type="project" value="TreeGrafter"/>
</dbReference>
<keyword evidence="5" id="KW-0539">Nucleus</keyword>
<feature type="compositionally biased region" description="Low complexity" evidence="7">
    <location>
        <begin position="267"/>
        <end position="290"/>
    </location>
</feature>
<evidence type="ECO:0000313" key="10">
    <source>
        <dbReference type="Proteomes" id="UP000053259"/>
    </source>
</evidence>
<keyword evidence="4" id="KW-0862">Zinc</keyword>
<dbReference type="InterPro" id="IPR036236">
    <property type="entry name" value="Znf_C2H2_sf"/>
</dbReference>
<dbReference type="AlphaFoldDB" id="A0A0D2AJT5"/>
<dbReference type="PANTHER" id="PTHR24393:SF34">
    <property type="entry name" value="PR_SET DOMAIN 13"/>
    <property type="match status" value="1"/>
</dbReference>
<evidence type="ECO:0000256" key="7">
    <source>
        <dbReference type="SAM" id="MobiDB-lite"/>
    </source>
</evidence>
<dbReference type="PANTHER" id="PTHR24393">
    <property type="entry name" value="ZINC FINGER PROTEIN"/>
    <property type="match status" value="1"/>
</dbReference>
<evidence type="ECO:0000313" key="9">
    <source>
        <dbReference type="EMBL" id="KIW06835.1"/>
    </source>
</evidence>
<evidence type="ECO:0000256" key="4">
    <source>
        <dbReference type="ARBA" id="ARBA00022833"/>
    </source>
</evidence>
<accession>A0A0D2AJT5</accession>
<feature type="region of interest" description="Disordered" evidence="7">
    <location>
        <begin position="108"/>
        <end position="187"/>
    </location>
</feature>
<dbReference type="OrthoDB" id="6365676at2759"/>
<name>A0A0D2AJT5_9PEZI</name>
<dbReference type="PROSITE" id="PS50157">
    <property type="entry name" value="ZINC_FINGER_C2H2_2"/>
    <property type="match status" value="2"/>
</dbReference>
<dbReference type="PROSITE" id="PS00028">
    <property type="entry name" value="ZINC_FINGER_C2H2_1"/>
    <property type="match status" value="1"/>
</dbReference>
<dbReference type="GO" id="GO:0008270">
    <property type="term" value="F:zinc ion binding"/>
    <property type="evidence" value="ECO:0007669"/>
    <property type="project" value="UniProtKB-KW"/>
</dbReference>
<feature type="compositionally biased region" description="Polar residues" evidence="7">
    <location>
        <begin position="245"/>
        <end position="255"/>
    </location>
</feature>
<dbReference type="EMBL" id="KN847534">
    <property type="protein sequence ID" value="KIW06835.1"/>
    <property type="molecule type" value="Genomic_DNA"/>
</dbReference>
<dbReference type="Gene3D" id="3.30.160.60">
    <property type="entry name" value="Classic Zinc Finger"/>
    <property type="match status" value="1"/>
</dbReference>
<dbReference type="Pfam" id="PF00096">
    <property type="entry name" value="zf-C2H2"/>
    <property type="match status" value="1"/>
</dbReference>
<keyword evidence="10" id="KW-1185">Reference proteome</keyword>
<feature type="domain" description="C2H2-type" evidence="8">
    <location>
        <begin position="188"/>
        <end position="220"/>
    </location>
</feature>
<evidence type="ECO:0000259" key="8">
    <source>
        <dbReference type="PROSITE" id="PS50157"/>
    </source>
</evidence>
<feature type="compositionally biased region" description="Polar residues" evidence="7">
    <location>
        <begin position="87"/>
        <end position="96"/>
    </location>
</feature>
<dbReference type="FunFam" id="3.30.160.60:FF:002343">
    <property type="entry name" value="Zinc finger protein 33A"/>
    <property type="match status" value="1"/>
</dbReference>
<evidence type="ECO:0000256" key="5">
    <source>
        <dbReference type="ARBA" id="ARBA00023242"/>
    </source>
</evidence>
<proteinExistence type="predicted"/>
<gene>
    <name evidence="9" type="ORF">PV09_02515</name>
</gene>
<dbReference type="GO" id="GO:0001228">
    <property type="term" value="F:DNA-binding transcription activator activity, RNA polymerase II-specific"/>
    <property type="evidence" value="ECO:0007669"/>
    <property type="project" value="TreeGrafter"/>
</dbReference>
<keyword evidence="1" id="KW-0479">Metal-binding</keyword>
<dbReference type="SUPFAM" id="SSF57667">
    <property type="entry name" value="beta-beta-alpha zinc fingers"/>
    <property type="match status" value="1"/>
</dbReference>
<feature type="region of interest" description="Disordered" evidence="7">
    <location>
        <begin position="233"/>
        <end position="321"/>
    </location>
</feature>
<dbReference type="Proteomes" id="UP000053259">
    <property type="component" value="Unassembled WGS sequence"/>
</dbReference>
<dbReference type="SMART" id="SM00355">
    <property type="entry name" value="ZnF_C2H2"/>
    <property type="match status" value="2"/>
</dbReference>
<evidence type="ECO:0000256" key="2">
    <source>
        <dbReference type="ARBA" id="ARBA00022737"/>
    </source>
</evidence>
<organism evidence="9 10">
    <name type="scientific">Verruconis gallopava</name>
    <dbReference type="NCBI Taxonomy" id="253628"/>
    <lineage>
        <taxon>Eukaryota</taxon>
        <taxon>Fungi</taxon>
        <taxon>Dikarya</taxon>
        <taxon>Ascomycota</taxon>
        <taxon>Pezizomycotina</taxon>
        <taxon>Dothideomycetes</taxon>
        <taxon>Pleosporomycetidae</taxon>
        <taxon>Venturiales</taxon>
        <taxon>Sympoventuriaceae</taxon>
        <taxon>Verruconis</taxon>
    </lineage>
</organism>
<sequence length="384" mass="40564">MDGRNALGRRISLLNEPVESLDAADVPGRPARLTSLAFRHSRTSSFASSPNSSPPTPELVRSDSSDSSAMNRTPSPTTPNYIDYSGLQPTSKSSEAAFQATTSAFFNPQVDPSVANYPPIPPQHAAQFTYPAPPAIAPQPQGSSSSSQGPHPHPHPHPHAQGPASLSDAASSSTSKGPAKQATKKNSYPCPLAKQFNCNDHFTTSGHAARHAKKHTGKKDAFCPECNKAFTRKDNMEQHRRTHQNGRNAAKSTGESAAKRQKTSKRANSSTTTTHNAAAASDKHSSASLAQSTHTTMTAAPGMLDPSLPHSPASSFGFPEPTFSGALNPSIMHQYPDPMMPFSAPFPGSPTMLVDPALGGQMPNGMANGLDTLAMAAAKRDEHY</sequence>
<feature type="compositionally biased region" description="Low complexity" evidence="7">
    <location>
        <begin position="138"/>
        <end position="150"/>
    </location>
</feature>
<feature type="region of interest" description="Disordered" evidence="7">
    <location>
        <begin position="40"/>
        <end position="96"/>
    </location>
</feature>
<dbReference type="STRING" id="253628.A0A0D2AJT5"/>
<dbReference type="GO" id="GO:0000978">
    <property type="term" value="F:RNA polymerase II cis-regulatory region sequence-specific DNA binding"/>
    <property type="evidence" value="ECO:0007669"/>
    <property type="project" value="TreeGrafter"/>
</dbReference>
<evidence type="ECO:0000256" key="6">
    <source>
        <dbReference type="PROSITE-ProRule" id="PRU00042"/>
    </source>
</evidence>
<protein>
    <recommendedName>
        <fullName evidence="8">C2H2-type domain-containing protein</fullName>
    </recommendedName>
</protein>
<dbReference type="InParanoid" id="A0A0D2AJT5"/>
<dbReference type="GeneID" id="27310488"/>
<dbReference type="VEuPathDB" id="FungiDB:PV09_02515"/>
<keyword evidence="3 6" id="KW-0863">Zinc-finger</keyword>
<dbReference type="InterPro" id="IPR013087">
    <property type="entry name" value="Znf_C2H2_type"/>
</dbReference>
<dbReference type="RefSeq" id="XP_016216704.1">
    <property type="nucleotide sequence ID" value="XM_016355568.1"/>
</dbReference>
<feature type="domain" description="C2H2-type" evidence="8">
    <location>
        <begin position="221"/>
        <end position="248"/>
    </location>
</feature>
<keyword evidence="2" id="KW-0677">Repeat</keyword>
<reference evidence="9 10" key="1">
    <citation type="submission" date="2015-01" db="EMBL/GenBank/DDBJ databases">
        <title>The Genome Sequence of Ochroconis gallopava CBS43764.</title>
        <authorList>
            <consortium name="The Broad Institute Genomics Platform"/>
            <person name="Cuomo C."/>
            <person name="de Hoog S."/>
            <person name="Gorbushina A."/>
            <person name="Stielow B."/>
            <person name="Teixiera M."/>
            <person name="Abouelleil A."/>
            <person name="Chapman S.B."/>
            <person name="Priest M."/>
            <person name="Young S.K."/>
            <person name="Wortman J."/>
            <person name="Nusbaum C."/>
            <person name="Birren B."/>
        </authorList>
    </citation>
    <scope>NUCLEOTIDE SEQUENCE [LARGE SCALE GENOMIC DNA]</scope>
    <source>
        <strain evidence="9 10">CBS 43764</strain>
    </source>
</reference>
<feature type="compositionally biased region" description="Polar residues" evidence="7">
    <location>
        <begin position="65"/>
        <end position="80"/>
    </location>
</feature>
<dbReference type="HOGENOM" id="CLU_048982_0_0_1"/>
<feature type="compositionally biased region" description="Low complexity" evidence="7">
    <location>
        <begin position="159"/>
        <end position="175"/>
    </location>
</feature>
<evidence type="ECO:0000256" key="3">
    <source>
        <dbReference type="ARBA" id="ARBA00022771"/>
    </source>
</evidence>
<evidence type="ECO:0000256" key="1">
    <source>
        <dbReference type="ARBA" id="ARBA00022723"/>
    </source>
</evidence>